<reference evidence="4 5" key="1">
    <citation type="submission" date="2024-03" db="EMBL/GenBank/DDBJ databases">
        <title>The genome assembly and annotation of the cricket Gryllus longicercus Weissman &amp; Gray.</title>
        <authorList>
            <person name="Szrajer S."/>
            <person name="Gray D."/>
            <person name="Ylla G."/>
        </authorList>
    </citation>
    <scope>NUCLEOTIDE SEQUENCE [LARGE SCALE GENOMIC DNA]</scope>
    <source>
        <strain evidence="4">DAG 2021-001</strain>
        <tissue evidence="4">Whole body minus gut</tissue>
    </source>
</reference>
<evidence type="ECO:0008006" key="6">
    <source>
        <dbReference type="Google" id="ProtNLM"/>
    </source>
</evidence>
<feature type="compositionally biased region" description="Low complexity" evidence="1">
    <location>
        <begin position="574"/>
        <end position="594"/>
    </location>
</feature>
<organism evidence="4 5">
    <name type="scientific">Gryllus longicercus</name>
    <dbReference type="NCBI Taxonomy" id="2509291"/>
    <lineage>
        <taxon>Eukaryota</taxon>
        <taxon>Metazoa</taxon>
        <taxon>Ecdysozoa</taxon>
        <taxon>Arthropoda</taxon>
        <taxon>Hexapoda</taxon>
        <taxon>Insecta</taxon>
        <taxon>Pterygota</taxon>
        <taxon>Neoptera</taxon>
        <taxon>Polyneoptera</taxon>
        <taxon>Orthoptera</taxon>
        <taxon>Ensifera</taxon>
        <taxon>Gryllidea</taxon>
        <taxon>Grylloidea</taxon>
        <taxon>Gryllidae</taxon>
        <taxon>Gryllinae</taxon>
        <taxon>Gryllus</taxon>
    </lineage>
</organism>
<keyword evidence="2" id="KW-0472">Membrane</keyword>
<feature type="compositionally biased region" description="Basic and acidic residues" evidence="1">
    <location>
        <begin position="501"/>
        <end position="525"/>
    </location>
</feature>
<dbReference type="InterPro" id="IPR040346">
    <property type="entry name" value="GEX1/Brambleberry"/>
</dbReference>
<keyword evidence="5" id="KW-1185">Reference proteome</keyword>
<evidence type="ECO:0000313" key="5">
    <source>
        <dbReference type="Proteomes" id="UP001378592"/>
    </source>
</evidence>
<accession>A0AAN9W3P3</accession>
<keyword evidence="2" id="KW-1133">Transmembrane helix</keyword>
<proteinExistence type="predicted"/>
<comment type="caution">
    <text evidence="4">The sequence shown here is derived from an EMBL/GenBank/DDBJ whole genome shotgun (WGS) entry which is preliminary data.</text>
</comment>
<feature type="region of interest" description="Disordered" evidence="1">
    <location>
        <begin position="499"/>
        <end position="527"/>
    </location>
</feature>
<keyword evidence="2" id="KW-0812">Transmembrane</keyword>
<feature type="transmembrane region" description="Helical" evidence="2">
    <location>
        <begin position="419"/>
        <end position="439"/>
    </location>
</feature>
<feature type="transmembrane region" description="Helical" evidence="2">
    <location>
        <begin position="388"/>
        <end position="407"/>
    </location>
</feature>
<dbReference type="PANTHER" id="PTHR33538">
    <property type="entry name" value="PROTEIN GAMETE EXPRESSED 1"/>
    <property type="match status" value="1"/>
</dbReference>
<protein>
    <recommendedName>
        <fullName evidence="6">Protein brambleberry</fullName>
    </recommendedName>
</protein>
<dbReference type="Proteomes" id="UP001378592">
    <property type="component" value="Unassembled WGS sequence"/>
</dbReference>
<feature type="chain" id="PRO_5042811910" description="Protein brambleberry" evidence="3">
    <location>
        <begin position="21"/>
        <end position="623"/>
    </location>
</feature>
<feature type="signal peptide" evidence="3">
    <location>
        <begin position="1"/>
        <end position="20"/>
    </location>
</feature>
<feature type="transmembrane region" description="Helical" evidence="2">
    <location>
        <begin position="352"/>
        <end position="376"/>
    </location>
</feature>
<sequence length="623" mass="70893">MNVHLFSVFVLLSFFSSCNCWIWGVNWLWKSTASKNENRVIEYIGDVPVPNVPYEAKTDDEKFLEAAKKYTDLQLSELDTCQHKIVLKIRTSCSEMTEEELAKMSVNLLNCQAAVEGREQFPCTDEMSLKECTSAMDADMWNAYHLISNRARAVCYSARQQQFRAQSDIAVNKLMQTAYSQLSTMEKLKEGQQKLGSFAAETLQSLATGQESLLLQQERMKITQQNLRDFVGLNLRELTREKALIAAGHKELSRLTEDIKAKLDAASAQLMDQSSEQKSNHLQLVQDLEVIKEQAKYIWNEIELSTQKILNHHELASLKYEETLDKLTKINTTVNFLLNLLETIHSELNERLGWLSGLIGAAGIYTVFMHIVYLLLGMIAIAYVHAPAFTRMCLLIIVPLNLSVLYHHGDNTALDFISMSMIILLLSAVHWFTVNLMLYTSNRNTHAEKSQFMKPVNGNLEHSDLNIQCQIKSMWESCRENITKLIGCFKQWSATVPNNRQHSEEKDHYDNDHDTDEHSQDESERSASIPPLFHNRELHLSRQHFQPIARSSLTPLRNISSVKKNFMSPPTPPRSSTSSNATRRTPSRPGTPRPLCAATCRSGMLCRNSAVVGSEFCHIHEHD</sequence>
<gene>
    <name evidence="4" type="ORF">R5R35_006714</name>
</gene>
<evidence type="ECO:0000256" key="2">
    <source>
        <dbReference type="SAM" id="Phobius"/>
    </source>
</evidence>
<dbReference type="PANTHER" id="PTHR33538:SF1">
    <property type="entry name" value="PROTEIN BRAMBLEBERRY"/>
    <property type="match status" value="1"/>
</dbReference>
<dbReference type="AlphaFoldDB" id="A0AAN9W3P3"/>
<evidence type="ECO:0000313" key="4">
    <source>
        <dbReference type="EMBL" id="KAK7872842.1"/>
    </source>
</evidence>
<evidence type="ECO:0000256" key="1">
    <source>
        <dbReference type="SAM" id="MobiDB-lite"/>
    </source>
</evidence>
<evidence type="ECO:0000256" key="3">
    <source>
        <dbReference type="SAM" id="SignalP"/>
    </source>
</evidence>
<name>A0AAN9W3P3_9ORTH</name>
<dbReference type="EMBL" id="JAZDUA010000019">
    <property type="protein sequence ID" value="KAK7872842.1"/>
    <property type="molecule type" value="Genomic_DNA"/>
</dbReference>
<feature type="region of interest" description="Disordered" evidence="1">
    <location>
        <begin position="561"/>
        <end position="594"/>
    </location>
</feature>
<keyword evidence="3" id="KW-0732">Signal</keyword>